<keyword evidence="2" id="KW-1185">Reference proteome</keyword>
<dbReference type="InterPro" id="IPR013398">
    <property type="entry name" value="CRISPR-assoc_prot_Csy2"/>
</dbReference>
<dbReference type="NCBIfam" id="TIGR02565">
    <property type="entry name" value="cas_Csy2"/>
    <property type="match status" value="1"/>
</dbReference>
<dbReference type="OrthoDB" id="1550641at2"/>
<gene>
    <name evidence="1" type="ORF">SAMN02745782_00581</name>
</gene>
<dbReference type="EMBL" id="FUXB01000002">
    <property type="protein sequence ID" value="SJZ51957.1"/>
    <property type="molecule type" value="Genomic_DNA"/>
</dbReference>
<name>A0A1T4LBR2_VIBCI</name>
<dbReference type="STRING" id="1123491.SAMN02745782_00581"/>
<dbReference type="Proteomes" id="UP000190834">
    <property type="component" value="Unassembled WGS sequence"/>
</dbReference>
<evidence type="ECO:0000313" key="1">
    <source>
        <dbReference type="EMBL" id="SJZ51957.1"/>
    </source>
</evidence>
<dbReference type="RefSeq" id="WP_078924976.1">
    <property type="nucleotide sequence ID" value="NZ_FUXB01000002.1"/>
</dbReference>
<dbReference type="Pfam" id="PF09614">
    <property type="entry name" value="Cas_Csy2"/>
    <property type="match status" value="2"/>
</dbReference>
<reference evidence="2" key="1">
    <citation type="submission" date="2017-02" db="EMBL/GenBank/DDBJ databases">
        <authorList>
            <person name="Varghese N."/>
            <person name="Submissions S."/>
        </authorList>
    </citation>
    <scope>NUCLEOTIDE SEQUENCE [LARGE SCALE GENOMIC DNA]</scope>
    <source>
        <strain evidence="2">DSM 19608</strain>
    </source>
</reference>
<dbReference type="CDD" id="cd09736">
    <property type="entry name" value="Csy2_I-F"/>
    <property type="match status" value="1"/>
</dbReference>
<sequence>MTQYLLLNRIKVQNANAVAGFTWGFPAITHFLGFTHNLSRKLARSKYQGVSLKGCAVVAHEHHVHTFGKYNDRFLQSKTPAYLLGDVNKVVQGGAPSIVEEGKMNMTVSLVIEFDGFIGREVGELLSWVKRQCLMQRLAGGSILTIGDVKLLDGNNQQDIFKLKRVLLPGFVLMDRSNYLAEHYQNCLSKNSEAEQLDAWLDFIVLKQQARPISTLISKHLQGMDDSTLYDIWLEHLEQPYSNNIPQELSEYFSKLEESKKTKLLLKQWEEYMNPTGKTDADWQYLSKPKVGYLVPIMTGYKAISSVYDNCDIANTRDSETPVCFVEAVHSVGEWLGVNRLKNGEDIASCLWTYQYDDGWYLCQQIIQKEIEESDIEQQVLALFDPIDDLV</sequence>
<dbReference type="AlphaFoldDB" id="A0A1T4LBR2"/>
<evidence type="ECO:0000313" key="2">
    <source>
        <dbReference type="Proteomes" id="UP000190834"/>
    </source>
</evidence>
<organism evidence="1 2">
    <name type="scientific">Vibrio cincinnatiensis DSM 19608</name>
    <dbReference type="NCBI Taxonomy" id="1123491"/>
    <lineage>
        <taxon>Bacteria</taxon>
        <taxon>Pseudomonadati</taxon>
        <taxon>Pseudomonadota</taxon>
        <taxon>Gammaproteobacteria</taxon>
        <taxon>Vibrionales</taxon>
        <taxon>Vibrionaceae</taxon>
        <taxon>Vibrio</taxon>
    </lineage>
</organism>
<proteinExistence type="predicted"/>
<accession>A0A1T4LBR2</accession>
<protein>
    <submittedName>
        <fullName evidence="1">CRISPR-associated protein Csy2</fullName>
    </submittedName>
</protein>
<dbReference type="GeneID" id="70583203"/>